<feature type="domain" description="REase AHJR-like" evidence="1">
    <location>
        <begin position="13"/>
        <end position="127"/>
    </location>
</feature>
<dbReference type="InterPro" id="IPR040902">
    <property type="entry name" value="AHJR-like"/>
</dbReference>
<gene>
    <name evidence="2" type="ORF">QR79_12670</name>
</gene>
<evidence type="ECO:0000313" key="3">
    <source>
        <dbReference type="Proteomes" id="UP000036471"/>
    </source>
</evidence>
<keyword evidence="3" id="KW-1185">Reference proteome</keyword>
<evidence type="ECO:0000313" key="2">
    <source>
        <dbReference type="EMBL" id="KMO23930.1"/>
    </source>
</evidence>
<protein>
    <recommendedName>
        <fullName evidence="1">REase AHJR-like domain-containing protein</fullName>
    </recommendedName>
</protein>
<organism evidence="2 3">
    <name type="scientific">Methylobacterium indicum</name>
    <dbReference type="NCBI Taxonomy" id="1775910"/>
    <lineage>
        <taxon>Bacteria</taxon>
        <taxon>Pseudomonadati</taxon>
        <taxon>Pseudomonadota</taxon>
        <taxon>Alphaproteobacteria</taxon>
        <taxon>Hyphomicrobiales</taxon>
        <taxon>Methylobacteriaceae</taxon>
        <taxon>Methylobacterium</taxon>
    </lineage>
</organism>
<name>A0ABR5HDC7_9HYPH</name>
<proteinExistence type="predicted"/>
<reference evidence="2 3" key="1">
    <citation type="submission" date="2014-11" db="EMBL/GenBank/DDBJ databases">
        <title>Comparative genomics of Methylobacterium species.</title>
        <authorList>
            <person name="Chaudhry V."/>
            <person name="Patil P.B."/>
        </authorList>
    </citation>
    <scope>NUCLEOTIDE SEQUENCE [LARGE SCALE GENOMIC DNA]</scope>
    <source>
        <strain evidence="2 3">SE3.6</strain>
    </source>
</reference>
<comment type="caution">
    <text evidence="2">The sequence shown here is derived from an EMBL/GenBank/DDBJ whole genome shotgun (WGS) entry which is preliminary data.</text>
</comment>
<accession>A0ABR5HDC7</accession>
<dbReference type="Proteomes" id="UP000036471">
    <property type="component" value="Unassembled WGS sequence"/>
</dbReference>
<dbReference type="RefSeq" id="WP_048429202.1">
    <property type="nucleotide sequence ID" value="NZ_JTHF01000163.1"/>
</dbReference>
<dbReference type="Pfam" id="PF18743">
    <property type="entry name" value="AHJR-like"/>
    <property type="match status" value="1"/>
</dbReference>
<dbReference type="EMBL" id="JTHG01000097">
    <property type="protein sequence ID" value="KMO23930.1"/>
    <property type="molecule type" value="Genomic_DNA"/>
</dbReference>
<sequence length="227" mass="24624">MTVQVSSDDDLAHQTRRLLDSLRKDAERRGWTFHAPPPKAAVPDFAEDYEPDAMMITPEGGVMIAITTRSSLARNARLAEIAQRVSEQPGWSFRVFYANTSDPPDPSTPPSTVEEIASSITEVRALDETGHGRAALVMGWATLEAIARLVVDRHGIGPAKPLSPIQAVQVLVQEGYLDDDDARRLRSLARVRNEIVHGGLGVAISPTDLAGLIEDLEDMAGVLRQAA</sequence>
<evidence type="ECO:0000259" key="1">
    <source>
        <dbReference type="Pfam" id="PF18743"/>
    </source>
</evidence>